<dbReference type="InterPro" id="IPR050445">
    <property type="entry name" value="Bact_polysacc_biosynth/exp"/>
</dbReference>
<evidence type="ECO:0000256" key="2">
    <source>
        <dbReference type="ARBA" id="ARBA00022840"/>
    </source>
</evidence>
<accession>A0A645EMD9</accession>
<proteinExistence type="predicted"/>
<protein>
    <submittedName>
        <fullName evidence="3">Tyrosine-protein kinase ptk</fullName>
        <ecNumber evidence="3">2.7.10.-</ecNumber>
    </submittedName>
</protein>
<reference evidence="3" key="1">
    <citation type="submission" date="2019-08" db="EMBL/GenBank/DDBJ databases">
        <authorList>
            <person name="Kucharzyk K."/>
            <person name="Murdoch R.W."/>
            <person name="Higgins S."/>
            <person name="Loffler F."/>
        </authorList>
    </citation>
    <scope>NUCLEOTIDE SEQUENCE</scope>
</reference>
<keyword evidence="1" id="KW-0547">Nucleotide-binding</keyword>
<keyword evidence="2" id="KW-0067">ATP-binding</keyword>
<gene>
    <name evidence="3" type="primary">ptk_4</name>
    <name evidence="3" type="ORF">SDC9_150188</name>
</gene>
<keyword evidence="3" id="KW-0808">Transferase</keyword>
<organism evidence="3">
    <name type="scientific">bioreactor metagenome</name>
    <dbReference type="NCBI Taxonomy" id="1076179"/>
    <lineage>
        <taxon>unclassified sequences</taxon>
        <taxon>metagenomes</taxon>
        <taxon>ecological metagenomes</taxon>
    </lineage>
</organism>
<sequence>MAMSLALLDKKVLIVELDIRKPKLSDYLGIDNKKGITLYLSGNLNKEELVKPSGVHPNLSVITAGSIPPNPNELLAKPLLDELISDLRRDFDFIIIDTAPVGVVSDSFLLNRLADVNLYVIRADYTPKKFIEDAARYYKEDKLTRMYFVLNSVNMNAIAYRYGYGKKYGYGYA</sequence>
<dbReference type="SUPFAM" id="SSF52540">
    <property type="entry name" value="P-loop containing nucleoside triphosphate hydrolases"/>
    <property type="match status" value="1"/>
</dbReference>
<dbReference type="AlphaFoldDB" id="A0A645EMD9"/>
<dbReference type="PANTHER" id="PTHR32309:SF13">
    <property type="entry name" value="FERRIC ENTEROBACTIN TRANSPORT PROTEIN FEPE"/>
    <property type="match status" value="1"/>
</dbReference>
<comment type="caution">
    <text evidence="3">The sequence shown here is derived from an EMBL/GenBank/DDBJ whole genome shotgun (WGS) entry which is preliminary data.</text>
</comment>
<dbReference type="InterPro" id="IPR005702">
    <property type="entry name" value="Wzc-like_C"/>
</dbReference>
<dbReference type="CDD" id="cd05387">
    <property type="entry name" value="BY-kinase"/>
    <property type="match status" value="1"/>
</dbReference>
<dbReference type="GO" id="GO:0004713">
    <property type="term" value="F:protein tyrosine kinase activity"/>
    <property type="evidence" value="ECO:0007669"/>
    <property type="project" value="TreeGrafter"/>
</dbReference>
<dbReference type="EC" id="2.7.10.-" evidence="3"/>
<evidence type="ECO:0000313" key="3">
    <source>
        <dbReference type="EMBL" id="MPN02967.1"/>
    </source>
</evidence>
<evidence type="ECO:0000256" key="1">
    <source>
        <dbReference type="ARBA" id="ARBA00022741"/>
    </source>
</evidence>
<name>A0A645EMD9_9ZZZZ</name>
<dbReference type="PANTHER" id="PTHR32309">
    <property type="entry name" value="TYROSINE-PROTEIN KINASE"/>
    <property type="match status" value="1"/>
</dbReference>
<dbReference type="InterPro" id="IPR027417">
    <property type="entry name" value="P-loop_NTPase"/>
</dbReference>
<dbReference type="EMBL" id="VSSQ01048918">
    <property type="protein sequence ID" value="MPN02967.1"/>
    <property type="molecule type" value="Genomic_DNA"/>
</dbReference>
<dbReference type="Gene3D" id="3.40.50.300">
    <property type="entry name" value="P-loop containing nucleotide triphosphate hydrolases"/>
    <property type="match status" value="1"/>
</dbReference>
<keyword evidence="3" id="KW-0418">Kinase</keyword>
<dbReference type="GO" id="GO:0005886">
    <property type="term" value="C:plasma membrane"/>
    <property type="evidence" value="ECO:0007669"/>
    <property type="project" value="TreeGrafter"/>
</dbReference>